<dbReference type="SMART" id="SM00091">
    <property type="entry name" value="PAS"/>
    <property type="match status" value="2"/>
</dbReference>
<dbReference type="Pfam" id="PF13426">
    <property type="entry name" value="PAS_9"/>
    <property type="match status" value="1"/>
</dbReference>
<evidence type="ECO:0000256" key="12">
    <source>
        <dbReference type="SAM" id="Coils"/>
    </source>
</evidence>
<organism evidence="16 17">
    <name type="scientific">Plebeiibacterium sediminum</name>
    <dbReference type="NCBI Taxonomy" id="2992112"/>
    <lineage>
        <taxon>Bacteria</taxon>
        <taxon>Pseudomonadati</taxon>
        <taxon>Bacteroidota</taxon>
        <taxon>Bacteroidia</taxon>
        <taxon>Marinilabiliales</taxon>
        <taxon>Marinilabiliaceae</taxon>
        <taxon>Plebeiibacterium</taxon>
    </lineage>
</organism>
<dbReference type="GO" id="GO:0005886">
    <property type="term" value="C:plasma membrane"/>
    <property type="evidence" value="ECO:0007669"/>
    <property type="project" value="UniProtKB-SubCell"/>
</dbReference>
<dbReference type="NCBIfam" id="TIGR00229">
    <property type="entry name" value="sensory_box"/>
    <property type="match status" value="1"/>
</dbReference>
<dbReference type="Gene3D" id="3.30.565.10">
    <property type="entry name" value="Histidine kinase-like ATPase, C-terminal domain"/>
    <property type="match status" value="1"/>
</dbReference>
<accession>A0AAE3SF43</accession>
<keyword evidence="10" id="KW-0902">Two-component regulatory system</keyword>
<evidence type="ECO:0000256" key="13">
    <source>
        <dbReference type="SAM" id="Phobius"/>
    </source>
</evidence>
<comment type="caution">
    <text evidence="16">The sequence shown here is derived from an EMBL/GenBank/DDBJ whole genome shotgun (WGS) entry which is preliminary data.</text>
</comment>
<dbReference type="GO" id="GO:0000155">
    <property type="term" value="F:phosphorelay sensor kinase activity"/>
    <property type="evidence" value="ECO:0007669"/>
    <property type="project" value="InterPro"/>
</dbReference>
<gene>
    <name evidence="16" type="ORF">OM075_10360</name>
</gene>
<dbReference type="SMART" id="SM00388">
    <property type="entry name" value="HisKA"/>
    <property type="match status" value="1"/>
</dbReference>
<dbReference type="InterPro" id="IPR035965">
    <property type="entry name" value="PAS-like_dom_sf"/>
</dbReference>
<evidence type="ECO:0000256" key="4">
    <source>
        <dbReference type="ARBA" id="ARBA00022475"/>
    </source>
</evidence>
<dbReference type="RefSeq" id="WP_301190435.1">
    <property type="nucleotide sequence ID" value="NZ_JAPDPJ010000020.1"/>
</dbReference>
<dbReference type="EC" id="2.7.13.3" evidence="3"/>
<evidence type="ECO:0000256" key="10">
    <source>
        <dbReference type="ARBA" id="ARBA00023012"/>
    </source>
</evidence>
<dbReference type="Pfam" id="PF00512">
    <property type="entry name" value="HisKA"/>
    <property type="match status" value="1"/>
</dbReference>
<evidence type="ECO:0000256" key="9">
    <source>
        <dbReference type="ARBA" id="ARBA00022840"/>
    </source>
</evidence>
<evidence type="ECO:0000256" key="2">
    <source>
        <dbReference type="ARBA" id="ARBA00004236"/>
    </source>
</evidence>
<keyword evidence="5" id="KW-0597">Phosphoprotein</keyword>
<sequence length="820" mass="94424">MNNKLTAWIKKYYSNALYSIIIILIFFLYYTFVFKQYQSVIKSQTEHQFVSDMKMKALLLDNTLSKNIQGVKSISSRSTIRNKIIEYQEGSITFDELKTFTLPKYKEGIKALENIIWARRYIHSDILIEQGNCNQNVDTIIAKTNKNKVSAQAFHNDTTLVTFVSSPIFDNDNIIGQDIICFNTNTALNKIINKEIKFNILPVNKTINENQIYYSADSAICNIKSDFLDASYEFSISQERLFHDLNSFYKNQTIITLLLLTSLTLILHIFHRKKQLTNLQKSEYFETLAAQKTAKLNQTVNQLLELNKQKEESEKRFKTIYEDNRSIMMIINPKNYQIEDANNAALDFYGYTKEQLANLKIYDLNVLPREKVKNEVNTVIIKNKAYFNFKHKLANGEIRDVEVYSSPIEFDDNVKLISIVHDITERKLYKDKIERLNVELSNSIQNHQLLESKLKTIVDMSPIAIIMSTGTSQKIDYINPVFMQLLGYTIDDFQTIPEWWSIAIPDKNESEKISFEWNERVKRANENNSKINPIEVEVTCKNGSKKRIKWGYISSGIQNWAFGIDLTELRNTEKHLRKAKLKVEEDALLLQELNATKDKFFRIVAHDLKSPFNAILGFTSTLLNNFTLYTPEDIKKYVQVIDRSAKNTYGLLENLLTWSQAQTGKTIYKPKSINVKKLIYTTIIQLEVVASAKNISIIFDVDKELNVFADENMLNTVLRNLINNAIKFTPEDGRIEVNAIQNDSDIIFIVKDNGVGMSEDIMDKLFKIEEKISTKGTNNESGTGLGLLLANEFIKKHNGSIDVESEPGKGSIFKIQLPLN</sequence>
<dbReference type="InterPro" id="IPR005467">
    <property type="entry name" value="His_kinase_dom"/>
</dbReference>
<evidence type="ECO:0000313" key="16">
    <source>
        <dbReference type="EMBL" id="MCW3786871.1"/>
    </source>
</evidence>
<dbReference type="PROSITE" id="PS50109">
    <property type="entry name" value="HIS_KIN"/>
    <property type="match status" value="1"/>
</dbReference>
<dbReference type="FunFam" id="3.30.565.10:FF:000023">
    <property type="entry name" value="PAS domain-containing sensor histidine kinase"/>
    <property type="match status" value="1"/>
</dbReference>
<dbReference type="Pfam" id="PF02518">
    <property type="entry name" value="HATPase_c"/>
    <property type="match status" value="1"/>
</dbReference>
<comment type="catalytic activity">
    <reaction evidence="1">
        <text>ATP + protein L-histidine = ADP + protein N-phospho-L-histidine.</text>
        <dbReference type="EC" id="2.7.13.3"/>
    </reaction>
</comment>
<dbReference type="SUPFAM" id="SSF47384">
    <property type="entry name" value="Homodimeric domain of signal transducing histidine kinase"/>
    <property type="match status" value="1"/>
</dbReference>
<keyword evidence="9 16" id="KW-0067">ATP-binding</keyword>
<reference evidence="16" key="1">
    <citation type="submission" date="2022-10" db="EMBL/GenBank/DDBJ databases">
        <authorList>
            <person name="Yu W.X."/>
        </authorList>
    </citation>
    <scope>NUCLEOTIDE SEQUENCE</scope>
    <source>
        <strain evidence="16">AAT</strain>
    </source>
</reference>
<dbReference type="SUPFAM" id="SSF55785">
    <property type="entry name" value="PYP-like sensor domain (PAS domain)"/>
    <property type="match status" value="2"/>
</dbReference>
<dbReference type="EMBL" id="JAPDPJ010000020">
    <property type="protein sequence ID" value="MCW3786871.1"/>
    <property type="molecule type" value="Genomic_DNA"/>
</dbReference>
<feature type="domain" description="PAS" evidence="15">
    <location>
        <begin position="313"/>
        <end position="356"/>
    </location>
</feature>
<keyword evidence="11 13" id="KW-0472">Membrane</keyword>
<dbReference type="Pfam" id="PF13188">
    <property type="entry name" value="PAS_8"/>
    <property type="match status" value="1"/>
</dbReference>
<keyword evidence="13" id="KW-0812">Transmembrane</keyword>
<dbReference type="CDD" id="cd00130">
    <property type="entry name" value="PAS"/>
    <property type="match status" value="1"/>
</dbReference>
<dbReference type="PRINTS" id="PR00344">
    <property type="entry name" value="BCTRLSENSOR"/>
</dbReference>
<dbReference type="Proteomes" id="UP001209229">
    <property type="component" value="Unassembled WGS sequence"/>
</dbReference>
<dbReference type="InterPro" id="IPR003594">
    <property type="entry name" value="HATPase_dom"/>
</dbReference>
<evidence type="ECO:0000256" key="3">
    <source>
        <dbReference type="ARBA" id="ARBA00012438"/>
    </source>
</evidence>
<dbReference type="PANTHER" id="PTHR43711">
    <property type="entry name" value="TWO-COMPONENT HISTIDINE KINASE"/>
    <property type="match status" value="1"/>
</dbReference>
<evidence type="ECO:0000256" key="7">
    <source>
        <dbReference type="ARBA" id="ARBA00022741"/>
    </source>
</evidence>
<dbReference type="InterPro" id="IPR000014">
    <property type="entry name" value="PAS"/>
</dbReference>
<evidence type="ECO:0000256" key="5">
    <source>
        <dbReference type="ARBA" id="ARBA00022553"/>
    </source>
</evidence>
<keyword evidence="4" id="KW-1003">Cell membrane</keyword>
<evidence type="ECO:0000256" key="8">
    <source>
        <dbReference type="ARBA" id="ARBA00022777"/>
    </source>
</evidence>
<keyword evidence="13" id="KW-1133">Transmembrane helix</keyword>
<dbReference type="InterPro" id="IPR036890">
    <property type="entry name" value="HATPase_C_sf"/>
</dbReference>
<evidence type="ECO:0000256" key="6">
    <source>
        <dbReference type="ARBA" id="ARBA00022679"/>
    </source>
</evidence>
<dbReference type="Gene3D" id="3.30.450.20">
    <property type="entry name" value="PAS domain"/>
    <property type="match status" value="2"/>
</dbReference>
<feature type="coiled-coil region" evidence="12">
    <location>
        <begin position="289"/>
        <end position="316"/>
    </location>
</feature>
<dbReference type="Gene3D" id="1.10.287.130">
    <property type="match status" value="1"/>
</dbReference>
<dbReference type="InterPro" id="IPR003661">
    <property type="entry name" value="HisK_dim/P_dom"/>
</dbReference>
<dbReference type="GO" id="GO:0005524">
    <property type="term" value="F:ATP binding"/>
    <property type="evidence" value="ECO:0007669"/>
    <property type="project" value="UniProtKB-KW"/>
</dbReference>
<proteinExistence type="predicted"/>
<evidence type="ECO:0000256" key="11">
    <source>
        <dbReference type="ARBA" id="ARBA00023136"/>
    </source>
</evidence>
<dbReference type="SUPFAM" id="SSF55874">
    <property type="entry name" value="ATPase domain of HSP90 chaperone/DNA topoisomerase II/histidine kinase"/>
    <property type="match status" value="1"/>
</dbReference>
<evidence type="ECO:0000259" key="15">
    <source>
        <dbReference type="PROSITE" id="PS50112"/>
    </source>
</evidence>
<feature type="transmembrane region" description="Helical" evidence="13">
    <location>
        <begin position="12"/>
        <end position="32"/>
    </location>
</feature>
<dbReference type="PROSITE" id="PS50112">
    <property type="entry name" value="PAS"/>
    <property type="match status" value="1"/>
</dbReference>
<dbReference type="InterPro" id="IPR050736">
    <property type="entry name" value="Sensor_HK_Regulatory"/>
</dbReference>
<keyword evidence="7" id="KW-0547">Nucleotide-binding</keyword>
<keyword evidence="8" id="KW-0418">Kinase</keyword>
<comment type="subcellular location">
    <subcellularLocation>
        <location evidence="2">Cell membrane</location>
    </subcellularLocation>
</comment>
<keyword evidence="17" id="KW-1185">Reference proteome</keyword>
<dbReference type="PANTHER" id="PTHR43711:SF31">
    <property type="entry name" value="HISTIDINE KINASE"/>
    <property type="match status" value="1"/>
</dbReference>
<keyword evidence="6" id="KW-0808">Transferase</keyword>
<feature type="coiled-coil region" evidence="12">
    <location>
        <begin position="426"/>
        <end position="453"/>
    </location>
</feature>
<feature type="domain" description="Histidine kinase" evidence="14">
    <location>
        <begin position="603"/>
        <end position="820"/>
    </location>
</feature>
<protein>
    <recommendedName>
        <fullName evidence="3">histidine kinase</fullName>
        <ecNumber evidence="3">2.7.13.3</ecNumber>
    </recommendedName>
</protein>
<evidence type="ECO:0000259" key="14">
    <source>
        <dbReference type="PROSITE" id="PS50109"/>
    </source>
</evidence>
<dbReference type="InterPro" id="IPR036097">
    <property type="entry name" value="HisK_dim/P_sf"/>
</dbReference>
<dbReference type="SMART" id="SM00387">
    <property type="entry name" value="HATPase_c"/>
    <property type="match status" value="1"/>
</dbReference>
<evidence type="ECO:0000313" key="17">
    <source>
        <dbReference type="Proteomes" id="UP001209229"/>
    </source>
</evidence>
<keyword evidence="12" id="KW-0175">Coiled coil</keyword>
<dbReference type="InterPro" id="IPR004358">
    <property type="entry name" value="Sig_transdc_His_kin-like_C"/>
</dbReference>
<dbReference type="CDD" id="cd00075">
    <property type="entry name" value="HATPase"/>
    <property type="match status" value="1"/>
</dbReference>
<dbReference type="AlphaFoldDB" id="A0AAE3SF43"/>
<evidence type="ECO:0000256" key="1">
    <source>
        <dbReference type="ARBA" id="ARBA00000085"/>
    </source>
</evidence>
<name>A0AAE3SF43_9BACT</name>
<dbReference type="CDD" id="cd00082">
    <property type="entry name" value="HisKA"/>
    <property type="match status" value="1"/>
</dbReference>